<dbReference type="GO" id="GO:0003677">
    <property type="term" value="F:DNA binding"/>
    <property type="evidence" value="ECO:0007669"/>
    <property type="project" value="InterPro"/>
</dbReference>
<dbReference type="AlphaFoldDB" id="A0AAE9AAF2"/>
<evidence type="ECO:0000313" key="3">
    <source>
        <dbReference type="Proteomes" id="UP000827892"/>
    </source>
</evidence>
<dbReference type="KEGG" id="cbr:CBG_15003"/>
<dbReference type="SUPFAM" id="SSF56349">
    <property type="entry name" value="DNA breaking-rejoining enzymes"/>
    <property type="match status" value="1"/>
</dbReference>
<dbReference type="Gene3D" id="1.10.443.10">
    <property type="entry name" value="Intergrase catalytic core"/>
    <property type="match status" value="1"/>
</dbReference>
<dbReference type="GO" id="GO:0015074">
    <property type="term" value="P:DNA integration"/>
    <property type="evidence" value="ECO:0007669"/>
    <property type="project" value="InterPro"/>
</dbReference>
<organism evidence="2 3">
    <name type="scientific">Caenorhabditis briggsae</name>
    <dbReference type="NCBI Taxonomy" id="6238"/>
    <lineage>
        <taxon>Eukaryota</taxon>
        <taxon>Metazoa</taxon>
        <taxon>Ecdysozoa</taxon>
        <taxon>Nematoda</taxon>
        <taxon>Chromadorea</taxon>
        <taxon>Rhabditida</taxon>
        <taxon>Rhabditina</taxon>
        <taxon>Rhabditomorpha</taxon>
        <taxon>Rhabditoidea</taxon>
        <taxon>Rhabditidae</taxon>
        <taxon>Peloderinae</taxon>
        <taxon>Caenorhabditis</taxon>
    </lineage>
</organism>
<name>A0AAE9AAF2_CAEBR</name>
<evidence type="ECO:0008006" key="4">
    <source>
        <dbReference type="Google" id="ProtNLM"/>
    </source>
</evidence>
<evidence type="ECO:0000256" key="1">
    <source>
        <dbReference type="ARBA" id="ARBA00023172"/>
    </source>
</evidence>
<dbReference type="InterPro" id="IPR013762">
    <property type="entry name" value="Integrase-like_cat_sf"/>
</dbReference>
<dbReference type="GO" id="GO:0006310">
    <property type="term" value="P:DNA recombination"/>
    <property type="evidence" value="ECO:0007669"/>
    <property type="project" value="UniProtKB-KW"/>
</dbReference>
<keyword evidence="1" id="KW-0233">DNA recombination</keyword>
<gene>
    <name evidence="2" type="ORF">L3Y34_003395</name>
</gene>
<accession>A0AAE9AAF2</accession>
<dbReference type="Proteomes" id="UP000827892">
    <property type="component" value="Chromosome IV"/>
</dbReference>
<proteinExistence type="predicted"/>
<dbReference type="InterPro" id="IPR011010">
    <property type="entry name" value="DNA_brk_join_enz"/>
</dbReference>
<evidence type="ECO:0000313" key="2">
    <source>
        <dbReference type="EMBL" id="ULT93857.1"/>
    </source>
</evidence>
<dbReference type="EMBL" id="CP090894">
    <property type="protein sequence ID" value="ULT93857.1"/>
    <property type="molecule type" value="Genomic_DNA"/>
</dbReference>
<reference evidence="2 3" key="1">
    <citation type="submission" date="2022-05" db="EMBL/GenBank/DDBJ databases">
        <title>Chromosome-level reference genomes for two strains of Caenorhabditis briggsae: an improved platform for comparative genomics.</title>
        <authorList>
            <person name="Stevens L."/>
            <person name="Andersen E.C."/>
        </authorList>
    </citation>
    <scope>NUCLEOTIDE SEQUENCE [LARGE SCALE GENOMIC DNA]</scope>
    <source>
        <strain evidence="2">QX1410_ONT</strain>
        <tissue evidence="2">Whole-organism</tissue>
    </source>
</reference>
<protein>
    <recommendedName>
        <fullName evidence="4">Tyr recombinase domain-containing protein</fullName>
    </recommendedName>
</protein>
<sequence length="120" mass="13254">MIQEVTRIFSCVDGGFTQEESARTFSLDGLKKLPKSSISALATKMLAAIGKFGATHHAFRRGGANHMRATGYSMEEIQARGRWRSLAGLQRYIKDVPRAQGCLHPQENGIGIEEEDEDSE</sequence>